<name>A0A0E9S9I2_ANGAN</name>
<evidence type="ECO:0000313" key="2">
    <source>
        <dbReference type="EMBL" id="JAH38064.1"/>
    </source>
</evidence>
<reference evidence="2" key="2">
    <citation type="journal article" date="2015" name="Fish Shellfish Immunol.">
        <title>Early steps in the European eel (Anguilla anguilla)-Vibrio vulnificus interaction in the gills: Role of the RtxA13 toxin.</title>
        <authorList>
            <person name="Callol A."/>
            <person name="Pajuelo D."/>
            <person name="Ebbesson L."/>
            <person name="Teles M."/>
            <person name="MacKenzie S."/>
            <person name="Amaro C."/>
        </authorList>
    </citation>
    <scope>NUCLEOTIDE SEQUENCE</scope>
</reference>
<protein>
    <submittedName>
        <fullName evidence="2">Uncharacterized protein</fullName>
    </submittedName>
</protein>
<feature type="region of interest" description="Disordered" evidence="1">
    <location>
        <begin position="23"/>
        <end position="42"/>
    </location>
</feature>
<feature type="compositionally biased region" description="Polar residues" evidence="1">
    <location>
        <begin position="25"/>
        <end position="36"/>
    </location>
</feature>
<dbReference type="AlphaFoldDB" id="A0A0E9S9I2"/>
<dbReference type="EMBL" id="GBXM01070513">
    <property type="protein sequence ID" value="JAH38064.1"/>
    <property type="molecule type" value="Transcribed_RNA"/>
</dbReference>
<reference evidence="2" key="1">
    <citation type="submission" date="2014-11" db="EMBL/GenBank/DDBJ databases">
        <authorList>
            <person name="Amaro Gonzalez C."/>
        </authorList>
    </citation>
    <scope>NUCLEOTIDE SEQUENCE</scope>
</reference>
<proteinExistence type="predicted"/>
<sequence>MVGLQGTWLVTTALQVGVKEPHSLGSFTGTGSNTEVQDLYSD</sequence>
<evidence type="ECO:0000256" key="1">
    <source>
        <dbReference type="SAM" id="MobiDB-lite"/>
    </source>
</evidence>
<accession>A0A0E9S9I2</accession>
<organism evidence="2">
    <name type="scientific">Anguilla anguilla</name>
    <name type="common">European freshwater eel</name>
    <name type="synonym">Muraena anguilla</name>
    <dbReference type="NCBI Taxonomy" id="7936"/>
    <lineage>
        <taxon>Eukaryota</taxon>
        <taxon>Metazoa</taxon>
        <taxon>Chordata</taxon>
        <taxon>Craniata</taxon>
        <taxon>Vertebrata</taxon>
        <taxon>Euteleostomi</taxon>
        <taxon>Actinopterygii</taxon>
        <taxon>Neopterygii</taxon>
        <taxon>Teleostei</taxon>
        <taxon>Anguilliformes</taxon>
        <taxon>Anguillidae</taxon>
        <taxon>Anguilla</taxon>
    </lineage>
</organism>